<dbReference type="Proteomes" id="UP001153636">
    <property type="component" value="Chromosome 1"/>
</dbReference>
<dbReference type="EMBL" id="OV651813">
    <property type="protein sequence ID" value="CAH1098800.1"/>
    <property type="molecule type" value="Genomic_DNA"/>
</dbReference>
<accession>A0A9P0CF90</accession>
<gene>
    <name evidence="2" type="ORF">PSYICH_LOCUS668</name>
</gene>
<reference evidence="2" key="1">
    <citation type="submission" date="2022-01" db="EMBL/GenBank/DDBJ databases">
        <authorList>
            <person name="King R."/>
        </authorList>
    </citation>
    <scope>NUCLEOTIDE SEQUENCE</scope>
</reference>
<evidence type="ECO:0000313" key="2">
    <source>
        <dbReference type="EMBL" id="CAH1098800.1"/>
    </source>
</evidence>
<keyword evidence="3" id="KW-1185">Reference proteome</keyword>
<organism evidence="2 3">
    <name type="scientific">Psylliodes chrysocephalus</name>
    <dbReference type="NCBI Taxonomy" id="3402493"/>
    <lineage>
        <taxon>Eukaryota</taxon>
        <taxon>Metazoa</taxon>
        <taxon>Ecdysozoa</taxon>
        <taxon>Arthropoda</taxon>
        <taxon>Hexapoda</taxon>
        <taxon>Insecta</taxon>
        <taxon>Pterygota</taxon>
        <taxon>Neoptera</taxon>
        <taxon>Endopterygota</taxon>
        <taxon>Coleoptera</taxon>
        <taxon>Polyphaga</taxon>
        <taxon>Cucujiformia</taxon>
        <taxon>Chrysomeloidea</taxon>
        <taxon>Chrysomelidae</taxon>
        <taxon>Galerucinae</taxon>
        <taxon>Alticini</taxon>
        <taxon>Psylliodes</taxon>
    </lineage>
</organism>
<evidence type="ECO:0000313" key="3">
    <source>
        <dbReference type="Proteomes" id="UP001153636"/>
    </source>
</evidence>
<proteinExistence type="predicted"/>
<sequence length="225" mass="26646">MSDTDDTQFQRSVEETKKKKRGVRNDENYKRNVIKKRCRVQGKAYINYSENAVNARKLGDECRDNCLGQNKNHTMIRMCTASVETNRYKKVEQFFPIKEHSFLPNNRDFGVIKRRLKRSDRIFSVHEYTEIIIASKTPGYVMCSEFIGGLTDHTYKIHMPRNVERVPVRMPEKNPHQEKVPILETKITDFGKEMSCVPEEYHPFYQEILEWPTKVSKKEEMEFQA</sequence>
<dbReference type="AlphaFoldDB" id="A0A9P0CF90"/>
<protein>
    <submittedName>
        <fullName evidence="2">Uncharacterized protein</fullName>
    </submittedName>
</protein>
<feature type="region of interest" description="Disordered" evidence="1">
    <location>
        <begin position="1"/>
        <end position="28"/>
    </location>
</feature>
<dbReference type="OrthoDB" id="6769807at2759"/>
<name>A0A9P0CF90_9CUCU</name>
<feature type="compositionally biased region" description="Basic and acidic residues" evidence="1">
    <location>
        <begin position="12"/>
        <end position="28"/>
    </location>
</feature>
<evidence type="ECO:0000256" key="1">
    <source>
        <dbReference type="SAM" id="MobiDB-lite"/>
    </source>
</evidence>